<dbReference type="EMBL" id="JACDUS010000001">
    <property type="protein sequence ID" value="MBA2879940.1"/>
    <property type="molecule type" value="Genomic_DNA"/>
</dbReference>
<dbReference type="AlphaFoldDB" id="A0A7W0C6I3"/>
<dbReference type="RefSeq" id="WP_181549623.1">
    <property type="nucleotide sequence ID" value="NZ_JACDUS010000001.1"/>
</dbReference>
<evidence type="ECO:0000313" key="2">
    <source>
        <dbReference type="EMBL" id="MBA2879940.1"/>
    </source>
</evidence>
<protein>
    <submittedName>
        <fullName evidence="2">Uncharacterized protein</fullName>
    </submittedName>
</protein>
<proteinExistence type="predicted"/>
<feature type="transmembrane region" description="Helical" evidence="1">
    <location>
        <begin position="6"/>
        <end position="25"/>
    </location>
</feature>
<evidence type="ECO:0000313" key="3">
    <source>
        <dbReference type="Proteomes" id="UP000525298"/>
    </source>
</evidence>
<feature type="transmembrane region" description="Helical" evidence="1">
    <location>
        <begin position="37"/>
        <end position="62"/>
    </location>
</feature>
<name>A0A7W0C6I3_9BACT</name>
<comment type="caution">
    <text evidence="2">The sequence shown here is derived from an EMBL/GenBank/DDBJ whole genome shotgun (WGS) entry which is preliminary data.</text>
</comment>
<keyword evidence="3" id="KW-1185">Reference proteome</keyword>
<gene>
    <name evidence="2" type="ORF">HNR65_000247</name>
</gene>
<sequence length="64" mass="6934">MTVAGLIKAAAMLLAAGILGNWFLSEVKQAKINKKPWYSPYLSVPGLLILLALSLPVIAWLVQK</sequence>
<reference evidence="2 3" key="1">
    <citation type="submission" date="2020-07" db="EMBL/GenBank/DDBJ databases">
        <title>Genomic Encyclopedia of Type Strains, Phase IV (KMG-IV): sequencing the most valuable type-strain genomes for metagenomic binning, comparative biology and taxonomic classification.</title>
        <authorList>
            <person name="Goeker M."/>
        </authorList>
    </citation>
    <scope>NUCLEOTIDE SEQUENCE [LARGE SCALE GENOMIC DNA]</scope>
    <source>
        <strain evidence="2 3">DSM 17721</strain>
    </source>
</reference>
<dbReference type="Proteomes" id="UP000525298">
    <property type="component" value="Unassembled WGS sequence"/>
</dbReference>
<keyword evidence="1" id="KW-0472">Membrane</keyword>
<organism evidence="2 3">
    <name type="scientific">Desulfosalsimonas propionicica</name>
    <dbReference type="NCBI Taxonomy" id="332175"/>
    <lineage>
        <taxon>Bacteria</taxon>
        <taxon>Pseudomonadati</taxon>
        <taxon>Thermodesulfobacteriota</taxon>
        <taxon>Desulfobacteria</taxon>
        <taxon>Desulfobacterales</taxon>
        <taxon>Desulfosalsimonadaceae</taxon>
        <taxon>Desulfosalsimonas</taxon>
    </lineage>
</organism>
<keyword evidence="1" id="KW-1133">Transmembrane helix</keyword>
<keyword evidence="1" id="KW-0812">Transmembrane</keyword>
<evidence type="ECO:0000256" key="1">
    <source>
        <dbReference type="SAM" id="Phobius"/>
    </source>
</evidence>
<accession>A0A7W0C6I3</accession>